<reference evidence="11 12" key="1">
    <citation type="journal article" date="2011" name="Genome Biol.">
        <title>Genome sequence of the insect pathogenic fungus Cordyceps militaris, a valued traditional Chinese medicine.</title>
        <authorList>
            <person name="Zheng P."/>
            <person name="Xia Y."/>
            <person name="Xiao G."/>
            <person name="Xiong C."/>
            <person name="Hu X."/>
            <person name="Zhang S."/>
            <person name="Zheng H."/>
            <person name="Huang Y."/>
            <person name="Zhou Y."/>
            <person name="Wang S."/>
            <person name="Zhao G.P."/>
            <person name="Liu X."/>
            <person name="St Leger R.J."/>
            <person name="Wang C."/>
        </authorList>
    </citation>
    <scope>NUCLEOTIDE SEQUENCE [LARGE SCALE GENOMIC DNA]</scope>
    <source>
        <strain evidence="11 12">CM01</strain>
    </source>
</reference>
<protein>
    <submittedName>
        <fullName evidence="11">Cellobiose dehydrogenase</fullName>
    </submittedName>
</protein>
<dbReference type="AlphaFoldDB" id="G3JIZ6"/>
<keyword evidence="4" id="KW-0249">Electron transport</keyword>
<evidence type="ECO:0000313" key="12">
    <source>
        <dbReference type="Proteomes" id="UP000001610"/>
    </source>
</evidence>
<feature type="region of interest" description="Disordered" evidence="7">
    <location>
        <begin position="543"/>
        <end position="606"/>
    </location>
</feature>
<dbReference type="VEuPathDB" id="FungiDB:CCM_06150"/>
<proteinExistence type="predicted"/>
<dbReference type="Gene3D" id="2.60.40.1210">
    <property type="entry name" value="Cellobiose dehydrogenase, cytochrome domain"/>
    <property type="match status" value="1"/>
</dbReference>
<evidence type="ECO:0000313" key="11">
    <source>
        <dbReference type="EMBL" id="EGX91990.1"/>
    </source>
</evidence>
<dbReference type="OMA" id="KSPWIWA"/>
<dbReference type="SMART" id="SM00665">
    <property type="entry name" value="B561"/>
    <property type="match status" value="1"/>
</dbReference>
<dbReference type="RefSeq" id="XP_006671354.1">
    <property type="nucleotide sequence ID" value="XM_006671291.1"/>
</dbReference>
<dbReference type="CDD" id="cd09630">
    <property type="entry name" value="CDH_like_cytochrome"/>
    <property type="match status" value="1"/>
</dbReference>
<dbReference type="InterPro" id="IPR019711">
    <property type="entry name" value="ATP_synth_F0_suH"/>
</dbReference>
<keyword evidence="3 8" id="KW-0812">Transmembrane</keyword>
<dbReference type="CDD" id="cd08760">
    <property type="entry name" value="Cyt_b561_FRRS1_like"/>
    <property type="match status" value="1"/>
</dbReference>
<evidence type="ECO:0000256" key="4">
    <source>
        <dbReference type="ARBA" id="ARBA00022982"/>
    </source>
</evidence>
<keyword evidence="2" id="KW-0813">Transport</keyword>
<evidence type="ECO:0000259" key="10">
    <source>
        <dbReference type="SMART" id="SM00665"/>
    </source>
</evidence>
<feature type="transmembrane region" description="Helical" evidence="8">
    <location>
        <begin position="275"/>
        <end position="300"/>
    </location>
</feature>
<organism evidence="11 12">
    <name type="scientific">Cordyceps militaris (strain CM01)</name>
    <name type="common">Caterpillar fungus</name>
    <dbReference type="NCBI Taxonomy" id="983644"/>
    <lineage>
        <taxon>Eukaryota</taxon>
        <taxon>Fungi</taxon>
        <taxon>Dikarya</taxon>
        <taxon>Ascomycota</taxon>
        <taxon>Pezizomycotina</taxon>
        <taxon>Sordariomycetes</taxon>
        <taxon>Hypocreomycetidae</taxon>
        <taxon>Hypocreales</taxon>
        <taxon>Cordycipitaceae</taxon>
        <taxon>Cordyceps</taxon>
    </lineage>
</organism>
<gene>
    <name evidence="11" type="ORF">CCM_06150</name>
</gene>
<comment type="subcellular location">
    <subcellularLocation>
        <location evidence="1">Membrane</location>
    </subcellularLocation>
</comment>
<feature type="transmembrane region" description="Helical" evidence="8">
    <location>
        <begin position="380"/>
        <end position="399"/>
    </location>
</feature>
<evidence type="ECO:0000256" key="9">
    <source>
        <dbReference type="SAM" id="SignalP"/>
    </source>
</evidence>
<keyword evidence="5 8" id="KW-1133">Transmembrane helix</keyword>
<evidence type="ECO:0000256" key="3">
    <source>
        <dbReference type="ARBA" id="ARBA00022692"/>
    </source>
</evidence>
<evidence type="ECO:0000256" key="6">
    <source>
        <dbReference type="ARBA" id="ARBA00023136"/>
    </source>
</evidence>
<evidence type="ECO:0000256" key="1">
    <source>
        <dbReference type="ARBA" id="ARBA00004370"/>
    </source>
</evidence>
<dbReference type="InterPro" id="IPR006593">
    <property type="entry name" value="Cyt_b561/ferric_Rdtase_TM"/>
</dbReference>
<dbReference type="Pfam" id="PF16010">
    <property type="entry name" value="CDH-cyt"/>
    <property type="match status" value="1"/>
</dbReference>
<dbReference type="Pfam" id="PF10775">
    <property type="entry name" value="ATP_sub_h"/>
    <property type="match status" value="1"/>
</dbReference>
<keyword evidence="6 8" id="KW-0472">Membrane</keyword>
<dbReference type="Gene3D" id="1.20.120.1770">
    <property type="match status" value="1"/>
</dbReference>
<dbReference type="Proteomes" id="UP000001610">
    <property type="component" value="Unassembled WGS sequence"/>
</dbReference>
<feature type="region of interest" description="Disordered" evidence="7">
    <location>
        <begin position="189"/>
        <end position="236"/>
    </location>
</feature>
<dbReference type="PANTHER" id="PTHR47797">
    <property type="entry name" value="DEHYDROGENASE, PUTATIVE (AFU_ORTHOLOGUE AFUA_8G05805)-RELATED"/>
    <property type="match status" value="1"/>
</dbReference>
<feature type="transmembrane region" description="Helical" evidence="8">
    <location>
        <begin position="248"/>
        <end position="268"/>
    </location>
</feature>
<dbReference type="OrthoDB" id="19261at2759"/>
<dbReference type="GO" id="GO:0015986">
    <property type="term" value="P:proton motive force-driven ATP synthesis"/>
    <property type="evidence" value="ECO:0007669"/>
    <property type="project" value="InterPro"/>
</dbReference>
<dbReference type="GO" id="GO:0016020">
    <property type="term" value="C:membrane"/>
    <property type="evidence" value="ECO:0007669"/>
    <property type="project" value="UniProtKB-SubCell"/>
</dbReference>
<dbReference type="eggNOG" id="ENOG502S50Z">
    <property type="taxonomic scope" value="Eukaryota"/>
</dbReference>
<dbReference type="KEGG" id="cmt:CCM_06150"/>
<feature type="compositionally biased region" description="Gly residues" evidence="7">
    <location>
        <begin position="195"/>
        <end position="236"/>
    </location>
</feature>
<feature type="transmembrane region" description="Helical" evidence="8">
    <location>
        <begin position="312"/>
        <end position="331"/>
    </location>
</feature>
<dbReference type="GeneID" id="18168165"/>
<evidence type="ECO:0000256" key="5">
    <source>
        <dbReference type="ARBA" id="ARBA00022989"/>
    </source>
</evidence>
<feature type="domain" description="Cytochrome b561" evidence="10">
    <location>
        <begin position="249"/>
        <end position="368"/>
    </location>
</feature>
<feature type="compositionally biased region" description="Acidic residues" evidence="7">
    <location>
        <begin position="596"/>
        <end position="606"/>
    </location>
</feature>
<keyword evidence="9" id="KW-0732">Signal</keyword>
<evidence type="ECO:0000256" key="8">
    <source>
        <dbReference type="SAM" id="Phobius"/>
    </source>
</evidence>
<feature type="chain" id="PRO_5003446268" evidence="9">
    <location>
        <begin position="24"/>
        <end position="606"/>
    </location>
</feature>
<feature type="transmembrane region" description="Helical" evidence="8">
    <location>
        <begin position="351"/>
        <end position="368"/>
    </location>
</feature>
<dbReference type="STRING" id="983644.G3JIZ6"/>
<name>G3JIZ6_CORMM</name>
<dbReference type="InParanoid" id="G3JIZ6"/>
<dbReference type="PANTHER" id="PTHR47797:SF4">
    <property type="entry name" value="DOMON DOMAIN-CONTAINING PROTEIN"/>
    <property type="match status" value="1"/>
</dbReference>
<feature type="region of interest" description="Disordered" evidence="7">
    <location>
        <begin position="407"/>
        <end position="464"/>
    </location>
</feature>
<dbReference type="EMBL" id="JH126402">
    <property type="protein sequence ID" value="EGX91990.1"/>
    <property type="molecule type" value="Genomic_DNA"/>
</dbReference>
<feature type="signal peptide" evidence="9">
    <location>
        <begin position="1"/>
        <end position="23"/>
    </location>
</feature>
<evidence type="ECO:0000256" key="2">
    <source>
        <dbReference type="ARBA" id="ARBA00022448"/>
    </source>
</evidence>
<dbReference type="HOGENOM" id="CLU_031471_1_0_1"/>
<accession>G3JIZ6</accession>
<dbReference type="InterPro" id="IPR015920">
    <property type="entry name" value="Cellobiose_DH-like_cyt"/>
</dbReference>
<keyword evidence="12" id="KW-1185">Reference proteome</keyword>
<dbReference type="SUPFAM" id="SSF49344">
    <property type="entry name" value="CBD9-like"/>
    <property type="match status" value="1"/>
</dbReference>
<sequence length="606" mass="63495">MGLGHSFASAIALVALHSLGALAVSAPHCVGANSQVCFTWGVPSAAIQSGTGNVYFQLRAPATYAWAGLGIGSRMSGAQIFLMYKDGTGNVTLSTRTGTGHVMPQHTQRPAVALLAGSGVVDGQMIANVRCADCAPSASLSAASGWLSAWKATGALSSQDVAARIDYHDDHAVFQIDLGQAALAEDENPFVASSGGSGGSSGGGTNDGTGNDGTGSGGTGSGGTGSGGSIVSPGGGGSGSGVSPALRYGHGVLMMIVWVILYPAGALLMPLLGKWIFHAAFQTIAFLAMWAGLGLGYVMADQLGIFWQNTHTRLGIIVCALMFLQPILGALHHRSFKSAGRRGPLSHIHVWYGRALMILGIINGGLGLQLANAGMPFRTAYIVLSAVIAGSYFLAIPWLELRKAKSARNQPIGSPSRKGLARSAASDETSSRLRLRQKLGNQPRAKPGEKRPSQGRHHDFHKTLSPSCQSRVFPLSNANPSKMLSQISRVARARSVIATVSRSVQTRTFIAPTVSRRADFVQELYLKELKAYKTPAVKENDSVGQVQTFSEPKTPKSPEEADLASSLQEYESMAVEIEGQDAAQQSGTPAVLPDWLEAETEEAPKH</sequence>
<evidence type="ECO:0000256" key="7">
    <source>
        <dbReference type="SAM" id="MobiDB-lite"/>
    </source>
</evidence>